<evidence type="ECO:0000313" key="5">
    <source>
        <dbReference type="EMBL" id="MBR7890109.1"/>
    </source>
</evidence>
<dbReference type="PROSITE" id="PS50949">
    <property type="entry name" value="HTH_GNTR"/>
    <property type="match status" value="1"/>
</dbReference>
<dbReference type="CDD" id="cd07377">
    <property type="entry name" value="WHTH_GntR"/>
    <property type="match status" value="1"/>
</dbReference>
<dbReference type="InterPro" id="IPR011711">
    <property type="entry name" value="GntR_C"/>
</dbReference>
<name>A0ABS5HGS2_9GAMM</name>
<dbReference type="PANTHER" id="PTHR43537:SF44">
    <property type="entry name" value="GNTR FAMILY REGULATORY PROTEIN"/>
    <property type="match status" value="1"/>
</dbReference>
<feature type="domain" description="HTH gntR-type" evidence="4">
    <location>
        <begin position="13"/>
        <end position="81"/>
    </location>
</feature>
<dbReference type="SUPFAM" id="SSF46785">
    <property type="entry name" value="Winged helix' DNA-binding domain"/>
    <property type="match status" value="1"/>
</dbReference>
<dbReference type="InterPro" id="IPR000524">
    <property type="entry name" value="Tscrpt_reg_HTH_GntR"/>
</dbReference>
<reference evidence="5 6" key="1">
    <citation type="submission" date="2021-04" db="EMBL/GenBank/DDBJ databases">
        <authorList>
            <person name="Sun C."/>
        </authorList>
    </citation>
    <scope>NUCLEOTIDE SEQUENCE [LARGE SCALE GENOMIC DNA]</scope>
    <source>
        <strain evidence="5 6">A79</strain>
    </source>
</reference>
<evidence type="ECO:0000256" key="3">
    <source>
        <dbReference type="ARBA" id="ARBA00023163"/>
    </source>
</evidence>
<protein>
    <submittedName>
        <fullName evidence="5">FadR family transcriptional regulator</fullName>
    </submittedName>
</protein>
<sequence>MNDKITTNYGVKRGLHVQIASDIARKILSGEHDEGDILPSEMVLCEQFGVSRTVLREAVKLLTSKGLVHSRPKIGIRVVGRENWNFLDPQMLEWMSEVSDHTAISLQFLALRRAIEPEACFIAAQNASDEQRAQLASTFQAMCDAANREPFDQQEWSNVDQQFHQTIFSATGNPFYIAFGNLLNSMFKSFIKHSSSQGDTCLKEHRCIYESIMEKDAVKAKACSIEHLKEHKHRLPDPLPGATAEQDHSAA</sequence>
<dbReference type="InterPro" id="IPR036390">
    <property type="entry name" value="WH_DNA-bd_sf"/>
</dbReference>
<evidence type="ECO:0000259" key="4">
    <source>
        <dbReference type="PROSITE" id="PS50949"/>
    </source>
</evidence>
<dbReference type="InterPro" id="IPR036388">
    <property type="entry name" value="WH-like_DNA-bd_sf"/>
</dbReference>
<dbReference type="SMART" id="SM00345">
    <property type="entry name" value="HTH_GNTR"/>
    <property type="match status" value="1"/>
</dbReference>
<dbReference type="EMBL" id="JAGSSV010000029">
    <property type="protein sequence ID" value="MBR7890109.1"/>
    <property type="molecule type" value="Genomic_DNA"/>
</dbReference>
<proteinExistence type="predicted"/>
<dbReference type="Pfam" id="PF07729">
    <property type="entry name" value="FCD"/>
    <property type="match status" value="1"/>
</dbReference>
<dbReference type="SMART" id="SM00895">
    <property type="entry name" value="FCD"/>
    <property type="match status" value="1"/>
</dbReference>
<evidence type="ECO:0000256" key="1">
    <source>
        <dbReference type="ARBA" id="ARBA00023015"/>
    </source>
</evidence>
<accession>A0ABS5HGS2</accession>
<dbReference type="SUPFAM" id="SSF48008">
    <property type="entry name" value="GntR ligand-binding domain-like"/>
    <property type="match status" value="1"/>
</dbReference>
<dbReference type="InterPro" id="IPR008920">
    <property type="entry name" value="TF_FadR/GntR_C"/>
</dbReference>
<keyword evidence="6" id="KW-1185">Reference proteome</keyword>
<keyword evidence="1" id="KW-0805">Transcription regulation</keyword>
<keyword evidence="2" id="KW-0238">DNA-binding</keyword>
<dbReference type="RefSeq" id="WP_211537527.1">
    <property type="nucleotide sequence ID" value="NZ_JAGSSV010000029.1"/>
</dbReference>
<evidence type="ECO:0000256" key="2">
    <source>
        <dbReference type="ARBA" id="ARBA00023125"/>
    </source>
</evidence>
<organism evidence="5 6">
    <name type="scientific">Marinomonas vulgaris</name>
    <dbReference type="NCBI Taxonomy" id="2823372"/>
    <lineage>
        <taxon>Bacteria</taxon>
        <taxon>Pseudomonadati</taxon>
        <taxon>Pseudomonadota</taxon>
        <taxon>Gammaproteobacteria</taxon>
        <taxon>Oceanospirillales</taxon>
        <taxon>Oceanospirillaceae</taxon>
        <taxon>Marinomonas</taxon>
    </lineage>
</organism>
<dbReference type="Gene3D" id="1.10.10.10">
    <property type="entry name" value="Winged helix-like DNA-binding domain superfamily/Winged helix DNA-binding domain"/>
    <property type="match status" value="1"/>
</dbReference>
<dbReference type="Gene3D" id="1.20.120.530">
    <property type="entry name" value="GntR ligand-binding domain-like"/>
    <property type="match status" value="1"/>
</dbReference>
<dbReference type="PRINTS" id="PR00035">
    <property type="entry name" value="HTHGNTR"/>
</dbReference>
<dbReference type="PANTHER" id="PTHR43537">
    <property type="entry name" value="TRANSCRIPTIONAL REGULATOR, GNTR FAMILY"/>
    <property type="match status" value="1"/>
</dbReference>
<dbReference type="Proteomes" id="UP000679722">
    <property type="component" value="Unassembled WGS sequence"/>
</dbReference>
<keyword evidence="3" id="KW-0804">Transcription</keyword>
<gene>
    <name evidence="5" type="ORF">J9B83_14440</name>
</gene>
<evidence type="ECO:0000313" key="6">
    <source>
        <dbReference type="Proteomes" id="UP000679722"/>
    </source>
</evidence>
<reference evidence="6" key="2">
    <citation type="submission" date="2023-07" db="EMBL/GenBank/DDBJ databases">
        <title>Marinomonas vulgaris A79, complete genome.</title>
        <authorList>
            <person name="Ying J.-J."/>
        </authorList>
    </citation>
    <scope>NUCLEOTIDE SEQUENCE [LARGE SCALE GENOMIC DNA]</scope>
    <source>
        <strain evidence="6">A79</strain>
    </source>
</reference>
<dbReference type="Pfam" id="PF00392">
    <property type="entry name" value="GntR"/>
    <property type="match status" value="1"/>
</dbReference>
<comment type="caution">
    <text evidence="5">The sequence shown here is derived from an EMBL/GenBank/DDBJ whole genome shotgun (WGS) entry which is preliminary data.</text>
</comment>